<reference evidence="1 2" key="1">
    <citation type="submission" date="2023-12" db="EMBL/GenBank/DDBJ databases">
        <title>Evaluation and characterization of a potential secondary metabolite violacein from indigenous Chromobacterium amazonense SAM215.</title>
        <authorList>
            <person name="Tarafdar M.R."/>
            <person name="Abedin S.M."/>
            <person name="Atiqua A."/>
            <person name="Saha A."/>
            <person name="Khan S.N."/>
        </authorList>
    </citation>
    <scope>NUCLEOTIDE SEQUENCE [LARGE SCALE GENOMIC DNA]</scope>
    <source>
        <strain evidence="1 2">SAM215</strain>
    </source>
</reference>
<proteinExistence type="predicted"/>
<protein>
    <submittedName>
        <fullName evidence="1">Uncharacterized protein</fullName>
    </submittedName>
</protein>
<sequence>MRIADTASIQYPGENDDTRLAQDSARDVGQLCLAAMMAQDLEALILARLLNGKKQSSEQTWIFLPAAAA</sequence>
<name>A0ABU8V264_9NEIS</name>
<organism evidence="1 2">
    <name type="scientific">Chromobacterium amazonense</name>
    <dbReference type="NCBI Taxonomy" id="1382803"/>
    <lineage>
        <taxon>Bacteria</taxon>
        <taxon>Pseudomonadati</taxon>
        <taxon>Pseudomonadota</taxon>
        <taxon>Betaproteobacteria</taxon>
        <taxon>Neisseriales</taxon>
        <taxon>Chromobacteriaceae</taxon>
        <taxon>Chromobacterium</taxon>
    </lineage>
</organism>
<keyword evidence="2" id="KW-1185">Reference proteome</keyword>
<dbReference type="RefSeq" id="WP_307911394.1">
    <property type="nucleotide sequence ID" value="NZ_JAVFJF020000019.1"/>
</dbReference>
<dbReference type="EMBL" id="JAVFJF020000019">
    <property type="protein sequence ID" value="MEJ8675253.1"/>
    <property type="molecule type" value="Genomic_DNA"/>
</dbReference>
<accession>A0ABU8V264</accession>
<dbReference type="Proteomes" id="UP001224516">
    <property type="component" value="Unassembled WGS sequence"/>
</dbReference>
<gene>
    <name evidence="1" type="ORF">QCL97_011005</name>
</gene>
<evidence type="ECO:0000313" key="2">
    <source>
        <dbReference type="Proteomes" id="UP001224516"/>
    </source>
</evidence>
<evidence type="ECO:0000313" key="1">
    <source>
        <dbReference type="EMBL" id="MEJ8675253.1"/>
    </source>
</evidence>
<comment type="caution">
    <text evidence="1">The sequence shown here is derived from an EMBL/GenBank/DDBJ whole genome shotgun (WGS) entry which is preliminary data.</text>
</comment>